<feature type="non-terminal residue" evidence="2">
    <location>
        <position position="1"/>
    </location>
</feature>
<dbReference type="Pfam" id="PF12937">
    <property type="entry name" value="F-box-like"/>
    <property type="match status" value="1"/>
</dbReference>
<protein>
    <recommendedName>
        <fullName evidence="1">F-box domain-containing protein</fullName>
    </recommendedName>
</protein>
<feature type="non-terminal residue" evidence="2">
    <location>
        <position position="426"/>
    </location>
</feature>
<dbReference type="InterPro" id="IPR001680">
    <property type="entry name" value="WD40_rpt"/>
</dbReference>
<dbReference type="PANTHER" id="PTHR19855">
    <property type="entry name" value="WD40 REPEAT PROTEIN 12, 37"/>
    <property type="match status" value="1"/>
</dbReference>
<organism evidence="2 3">
    <name type="scientific">Hymenolepis diminuta</name>
    <name type="common">Rat tapeworm</name>
    <dbReference type="NCBI Taxonomy" id="6216"/>
    <lineage>
        <taxon>Eukaryota</taxon>
        <taxon>Metazoa</taxon>
        <taxon>Spiralia</taxon>
        <taxon>Lophotrochozoa</taxon>
        <taxon>Platyhelminthes</taxon>
        <taxon>Cestoda</taxon>
        <taxon>Eucestoda</taxon>
        <taxon>Cyclophyllidea</taxon>
        <taxon>Hymenolepididae</taxon>
        <taxon>Hymenolepis</taxon>
    </lineage>
</organism>
<dbReference type="AlphaFoldDB" id="A0A564YJ33"/>
<proteinExistence type="predicted"/>
<dbReference type="SUPFAM" id="SSF50978">
    <property type="entry name" value="WD40 repeat-like"/>
    <property type="match status" value="1"/>
</dbReference>
<keyword evidence="3" id="KW-1185">Reference proteome</keyword>
<dbReference type="PANTHER" id="PTHR19855:SF11">
    <property type="entry name" value="RIBOSOME BIOGENESIS PROTEIN WDR12"/>
    <property type="match status" value="1"/>
</dbReference>
<feature type="domain" description="F-box" evidence="1">
    <location>
        <begin position="1"/>
        <end position="45"/>
    </location>
</feature>
<dbReference type="InterPro" id="IPR036322">
    <property type="entry name" value="WD40_repeat_dom_sf"/>
</dbReference>
<dbReference type="InterPro" id="IPR001810">
    <property type="entry name" value="F-box_dom"/>
</dbReference>
<dbReference type="Proteomes" id="UP000321570">
    <property type="component" value="Unassembled WGS sequence"/>
</dbReference>
<gene>
    <name evidence="2" type="ORF">WMSIL1_LOCUS6951</name>
</gene>
<evidence type="ECO:0000313" key="3">
    <source>
        <dbReference type="Proteomes" id="UP000321570"/>
    </source>
</evidence>
<dbReference type="SUPFAM" id="SSF81383">
    <property type="entry name" value="F-box domain"/>
    <property type="match status" value="1"/>
</dbReference>
<dbReference type="EMBL" id="CABIJS010000233">
    <property type="protein sequence ID" value="VUZ47275.1"/>
    <property type="molecule type" value="Genomic_DNA"/>
</dbReference>
<dbReference type="InterPro" id="IPR015943">
    <property type="entry name" value="WD40/YVTN_repeat-like_dom_sf"/>
</dbReference>
<dbReference type="Gene3D" id="2.130.10.10">
    <property type="entry name" value="YVTN repeat-like/Quinoprotein amine dehydrogenase"/>
    <property type="match status" value="1"/>
</dbReference>
<accession>A0A564YJ33</accession>
<evidence type="ECO:0000259" key="1">
    <source>
        <dbReference type="PROSITE" id="PS50181"/>
    </source>
</evidence>
<dbReference type="Gene3D" id="1.20.1280.50">
    <property type="match status" value="1"/>
</dbReference>
<name>A0A564YJ33_HYMDI</name>
<reference evidence="2 3" key="1">
    <citation type="submission" date="2019-07" db="EMBL/GenBank/DDBJ databases">
        <authorList>
            <person name="Jastrzebski P J."/>
            <person name="Paukszto L."/>
            <person name="Jastrzebski P J."/>
        </authorList>
    </citation>
    <scope>NUCLEOTIDE SEQUENCE [LARGE SCALE GENOMIC DNA]</scope>
    <source>
        <strain evidence="2 3">WMS-il1</strain>
    </source>
</reference>
<evidence type="ECO:0000313" key="2">
    <source>
        <dbReference type="EMBL" id="VUZ47275.1"/>
    </source>
</evidence>
<dbReference type="PROSITE" id="PS50181">
    <property type="entry name" value="FBOX"/>
    <property type="match status" value="1"/>
</dbReference>
<sequence>DLASLPAEIIQHICRHLSIEDVLALSNSSSKFSECINQKAFWLRRLSNCSKGQYSCIPDKRVDWKDVCIAHEVIEGWFDDDSDSVVNKHCHHYSCYCIDALQILKPPHQHIVAVGDRGGTLSFISLKDFLFQDEPDPLYTNNQAHNGWIWSIASDNGVIATTSWDHDLRVWSIGDSGFDIIFQYSMTSAVLCSDFLEPNLVAVGTMNKELRIFDYRVPTTTSAALSNTFHTSTVLCLKSPYSITSGSLSGENLFSNSTSSLDFSDANSLTSNMGDVCLNDAPEPTTDIPPPSQNVAFYSGGKDGILAAWDLRKFDRPLAQHKFRSYPRKISLMDNEEMWVAENSRLHVFRTIPSRSTDQSPVFTHLKSHKYCSNLGAISSLEATPGCVFVTLGSRYLDAIHPTMPVRSMLKEPLRNSTSSNIYISV</sequence>
<dbReference type="SMART" id="SM00320">
    <property type="entry name" value="WD40"/>
    <property type="match status" value="2"/>
</dbReference>
<dbReference type="InterPro" id="IPR036047">
    <property type="entry name" value="F-box-like_dom_sf"/>
</dbReference>